<feature type="compositionally biased region" description="Basic and acidic residues" evidence="1">
    <location>
        <begin position="87"/>
        <end position="103"/>
    </location>
</feature>
<keyword evidence="3" id="KW-1185">Reference proteome</keyword>
<dbReference type="EMBL" id="OW240916">
    <property type="protein sequence ID" value="CAH2293246.1"/>
    <property type="molecule type" value="Genomic_DNA"/>
</dbReference>
<dbReference type="Proteomes" id="UP001295444">
    <property type="component" value="Chromosome 05"/>
</dbReference>
<reference evidence="2" key="1">
    <citation type="submission" date="2022-03" db="EMBL/GenBank/DDBJ databases">
        <authorList>
            <person name="Alioto T."/>
            <person name="Alioto T."/>
            <person name="Gomez Garrido J."/>
        </authorList>
    </citation>
    <scope>NUCLEOTIDE SEQUENCE</scope>
</reference>
<protein>
    <submittedName>
        <fullName evidence="2">Uncharacterized protein</fullName>
    </submittedName>
</protein>
<dbReference type="AlphaFoldDB" id="A0AAD1S8E7"/>
<gene>
    <name evidence="2" type="ORF">PECUL_23A041803</name>
</gene>
<organism evidence="2 3">
    <name type="scientific">Pelobates cultripes</name>
    <name type="common">Western spadefoot toad</name>
    <dbReference type="NCBI Taxonomy" id="61616"/>
    <lineage>
        <taxon>Eukaryota</taxon>
        <taxon>Metazoa</taxon>
        <taxon>Chordata</taxon>
        <taxon>Craniata</taxon>
        <taxon>Vertebrata</taxon>
        <taxon>Euteleostomi</taxon>
        <taxon>Amphibia</taxon>
        <taxon>Batrachia</taxon>
        <taxon>Anura</taxon>
        <taxon>Pelobatoidea</taxon>
        <taxon>Pelobatidae</taxon>
        <taxon>Pelobates</taxon>
    </lineage>
</organism>
<name>A0AAD1S8E7_PELCU</name>
<evidence type="ECO:0000256" key="1">
    <source>
        <dbReference type="SAM" id="MobiDB-lite"/>
    </source>
</evidence>
<evidence type="ECO:0000313" key="2">
    <source>
        <dbReference type="EMBL" id="CAH2293246.1"/>
    </source>
</evidence>
<evidence type="ECO:0000313" key="3">
    <source>
        <dbReference type="Proteomes" id="UP001295444"/>
    </source>
</evidence>
<proteinExistence type="predicted"/>
<feature type="compositionally biased region" description="Polar residues" evidence="1">
    <location>
        <begin position="113"/>
        <end position="123"/>
    </location>
</feature>
<feature type="region of interest" description="Disordered" evidence="1">
    <location>
        <begin position="63"/>
        <end position="139"/>
    </location>
</feature>
<feature type="compositionally biased region" description="Polar residues" evidence="1">
    <location>
        <begin position="63"/>
        <end position="73"/>
    </location>
</feature>
<accession>A0AAD1S8E7</accession>
<sequence>MRLQAQLPSAAVNGGSPQAGLLGIPAEPPLVIIKPPGVYPIGRHGGTDSTIIGAVTVTDRSNSQYFPSRNRQGLNGRHGSCKARSKVAAEKTHERLGERGHIFEKRKHRSLTGRKSPQRQTLSLRRGCGSGKVPMEWRA</sequence>